<protein>
    <submittedName>
        <fullName evidence="1">Uncharacterized protein</fullName>
    </submittedName>
</protein>
<reference evidence="1 2" key="1">
    <citation type="submission" date="2012-02" db="EMBL/GenBank/DDBJ databases">
        <title>Improved High-Quality Draft genome of Joostella marina DSM 19592.</title>
        <authorList>
            <consortium name="US DOE Joint Genome Institute (JGI-PGF)"/>
            <person name="Lucas S."/>
            <person name="Copeland A."/>
            <person name="Lapidus A."/>
            <person name="Bruce D."/>
            <person name="Goodwin L."/>
            <person name="Pitluck S."/>
            <person name="Peters L."/>
            <person name="Chertkov O."/>
            <person name="Ovchinnikova G."/>
            <person name="Kyrpides N."/>
            <person name="Mavromatis K."/>
            <person name="Detter J.C."/>
            <person name="Han C."/>
            <person name="Land M."/>
            <person name="Hauser L."/>
            <person name="Markowitz V."/>
            <person name="Cheng J.-F."/>
            <person name="Hugenholtz P."/>
            <person name="Woyke T."/>
            <person name="Wu D."/>
            <person name="Tindall B."/>
            <person name="Brambilla E."/>
            <person name="Klenk H.-P."/>
            <person name="Eisen J.A."/>
        </authorList>
    </citation>
    <scope>NUCLEOTIDE SEQUENCE [LARGE SCALE GENOMIC DNA]</scope>
    <source>
        <strain evidence="1 2">DSM 19592</strain>
    </source>
</reference>
<accession>I3C5Z5</accession>
<evidence type="ECO:0000313" key="2">
    <source>
        <dbReference type="Proteomes" id="UP000004690"/>
    </source>
</evidence>
<evidence type="ECO:0000313" key="1">
    <source>
        <dbReference type="EMBL" id="EIJ39038.1"/>
    </source>
</evidence>
<gene>
    <name evidence="1" type="ORF">JoomaDRAFT_2044</name>
</gene>
<name>I3C5Z5_9FLAO</name>
<dbReference type="STRING" id="926559.JoomaDRAFT_2044"/>
<proteinExistence type="predicted"/>
<dbReference type="eggNOG" id="ENOG5030YRU">
    <property type="taxonomic scope" value="Bacteria"/>
</dbReference>
<keyword evidence="2" id="KW-1185">Reference proteome</keyword>
<sequence length="69" mass="8152">MNIEIYKTSVETRDQATYLLRLLQQHISDCVMNFDLEDCDRILRIESNRDISEIVSGMFVKHGFQCQKL</sequence>
<dbReference type="HOGENOM" id="CLU_134973_7_1_10"/>
<organism evidence="1 2">
    <name type="scientific">Galbibacter orientalis DSM 19592</name>
    <dbReference type="NCBI Taxonomy" id="926559"/>
    <lineage>
        <taxon>Bacteria</taxon>
        <taxon>Pseudomonadati</taxon>
        <taxon>Bacteroidota</taxon>
        <taxon>Flavobacteriia</taxon>
        <taxon>Flavobacteriales</taxon>
        <taxon>Flavobacteriaceae</taxon>
        <taxon>Galbibacter</taxon>
    </lineage>
</organism>
<dbReference type="EMBL" id="JH651379">
    <property type="protein sequence ID" value="EIJ39038.1"/>
    <property type="molecule type" value="Genomic_DNA"/>
</dbReference>
<dbReference type="AlphaFoldDB" id="I3C5Z5"/>
<dbReference type="Proteomes" id="UP000004690">
    <property type="component" value="Unassembled WGS sequence"/>
</dbReference>